<dbReference type="RefSeq" id="WP_105044781.1">
    <property type="nucleotide sequence ID" value="NZ_MQWA01000001.1"/>
</dbReference>
<evidence type="ECO:0000313" key="2">
    <source>
        <dbReference type="Proteomes" id="UP000239907"/>
    </source>
</evidence>
<proteinExistence type="predicted"/>
<name>A0A2S7U100_9BACT</name>
<accession>A0A2S7U100</accession>
<evidence type="ECO:0008006" key="3">
    <source>
        <dbReference type="Google" id="ProtNLM"/>
    </source>
</evidence>
<reference evidence="1 2" key="1">
    <citation type="submission" date="2016-12" db="EMBL/GenBank/DDBJ databases">
        <title>Study of bacterial adaptation to deep sea.</title>
        <authorList>
            <person name="Song J."/>
            <person name="Yoshizawa S."/>
            <person name="Kogure K."/>
        </authorList>
    </citation>
    <scope>NUCLEOTIDE SEQUENCE [LARGE SCALE GENOMIC DNA]</scope>
    <source>
        <strain evidence="1 2">SAORIC-165</strain>
    </source>
</reference>
<dbReference type="InterPro" id="IPR013406">
    <property type="entry name" value="CHP02574_addiction_mod"/>
</dbReference>
<protein>
    <recommendedName>
        <fullName evidence="3">Addiction module protein</fullName>
    </recommendedName>
</protein>
<dbReference type="EMBL" id="MQWA01000001">
    <property type="protein sequence ID" value="PQJ28141.1"/>
    <property type="molecule type" value="Genomic_DNA"/>
</dbReference>
<gene>
    <name evidence="1" type="ORF">BSZ32_06250</name>
</gene>
<comment type="caution">
    <text evidence="1">The sequence shown here is derived from an EMBL/GenBank/DDBJ whole genome shotgun (WGS) entry which is preliminary data.</text>
</comment>
<dbReference type="Proteomes" id="UP000239907">
    <property type="component" value="Unassembled WGS sequence"/>
</dbReference>
<dbReference type="Pfam" id="PF09720">
    <property type="entry name" value="Unstab_antitox"/>
    <property type="match status" value="1"/>
</dbReference>
<dbReference type="OrthoDB" id="197369at2"/>
<dbReference type="AlphaFoldDB" id="A0A2S7U100"/>
<evidence type="ECO:0000313" key="1">
    <source>
        <dbReference type="EMBL" id="PQJ28141.1"/>
    </source>
</evidence>
<keyword evidence="2" id="KW-1185">Reference proteome</keyword>
<organism evidence="1 2">
    <name type="scientific">Rubritalea profundi</name>
    <dbReference type="NCBI Taxonomy" id="1658618"/>
    <lineage>
        <taxon>Bacteria</taxon>
        <taxon>Pseudomonadati</taxon>
        <taxon>Verrucomicrobiota</taxon>
        <taxon>Verrucomicrobiia</taxon>
        <taxon>Verrucomicrobiales</taxon>
        <taxon>Rubritaleaceae</taxon>
        <taxon>Rubritalea</taxon>
    </lineage>
</organism>
<sequence length="70" mass="7543">MTTLNEIEASAMTLPDQQRAALASHLLESLPAVLQDDDDGLAEAVRRDAELDADPSLGMTMEEFKSAIGR</sequence>